<evidence type="ECO:0000256" key="6">
    <source>
        <dbReference type="ARBA" id="ARBA00022786"/>
    </source>
</evidence>
<dbReference type="Pfam" id="PF00632">
    <property type="entry name" value="HECT"/>
    <property type="match status" value="1"/>
</dbReference>
<dbReference type="Proteomes" id="UP000230750">
    <property type="component" value="Unassembled WGS sequence"/>
</dbReference>
<dbReference type="Gene3D" id="3.30.2410.10">
    <property type="entry name" value="Hect, E3 ligase catalytic domain"/>
    <property type="match status" value="1"/>
</dbReference>
<dbReference type="EMBL" id="MRZV01000528">
    <property type="protein sequence ID" value="PIK48324.1"/>
    <property type="molecule type" value="Genomic_DNA"/>
</dbReference>
<gene>
    <name evidence="9" type="ORF">BSL78_14808</name>
</gene>
<dbReference type="PANTHER" id="PTHR45700:SF8">
    <property type="entry name" value="HECT-TYPE E3 UBIQUITIN TRANSFERASE"/>
    <property type="match status" value="1"/>
</dbReference>
<feature type="active site" description="Glycyl thioester intermediate" evidence="7">
    <location>
        <position position="180"/>
    </location>
</feature>
<dbReference type="EC" id="2.3.2.26" evidence="3"/>
<evidence type="ECO:0000313" key="9">
    <source>
        <dbReference type="EMBL" id="PIK48324.1"/>
    </source>
</evidence>
<evidence type="ECO:0000313" key="10">
    <source>
        <dbReference type="Proteomes" id="UP000230750"/>
    </source>
</evidence>
<keyword evidence="4" id="KW-0963">Cytoplasm</keyword>
<dbReference type="PANTHER" id="PTHR45700">
    <property type="entry name" value="UBIQUITIN-PROTEIN LIGASE E3C"/>
    <property type="match status" value="1"/>
</dbReference>
<keyword evidence="5" id="KW-0808">Transferase</keyword>
<dbReference type="GO" id="GO:0061630">
    <property type="term" value="F:ubiquitin protein ligase activity"/>
    <property type="evidence" value="ECO:0007669"/>
    <property type="project" value="UniProtKB-EC"/>
</dbReference>
<evidence type="ECO:0000256" key="3">
    <source>
        <dbReference type="ARBA" id="ARBA00012485"/>
    </source>
</evidence>
<dbReference type="AlphaFoldDB" id="A0A2G8KJZ5"/>
<dbReference type="SUPFAM" id="SSF56204">
    <property type="entry name" value="Hect, E3 ligase catalytic domain"/>
    <property type="match status" value="1"/>
</dbReference>
<sequence length="212" mass="24143">MQELLNCEDDVEDVFCQTFQISHTSMGETVTIDLKPMGSEIPVTNKNRGEYVDLYVKFLLVDAIQRQFQAFAKGFHSVCGGRALGLFHSVETQLLVCGRKELDFATLEESVTYEDGYHREHKTIKNFWTVVREMTNEQKKQLLHFITGSARVPLRGWSSLPIVIQKNGADSAQLPTAMTCFNRLLLPDYATVERLRQRLFLAVQFSKGFGLT</sequence>
<accession>A0A2G8KJZ5</accession>
<dbReference type="Gene3D" id="3.30.2160.10">
    <property type="entry name" value="Hect, E3 ligase catalytic domain"/>
    <property type="match status" value="1"/>
</dbReference>
<dbReference type="SMART" id="SM00119">
    <property type="entry name" value="HECTc"/>
    <property type="match status" value="1"/>
</dbReference>
<dbReference type="InterPro" id="IPR044611">
    <property type="entry name" value="E3A/B/C-like"/>
</dbReference>
<reference evidence="9 10" key="1">
    <citation type="journal article" date="2017" name="PLoS Biol.">
        <title>The sea cucumber genome provides insights into morphological evolution and visceral regeneration.</title>
        <authorList>
            <person name="Zhang X."/>
            <person name="Sun L."/>
            <person name="Yuan J."/>
            <person name="Sun Y."/>
            <person name="Gao Y."/>
            <person name="Zhang L."/>
            <person name="Li S."/>
            <person name="Dai H."/>
            <person name="Hamel J.F."/>
            <person name="Liu C."/>
            <person name="Yu Y."/>
            <person name="Liu S."/>
            <person name="Lin W."/>
            <person name="Guo K."/>
            <person name="Jin S."/>
            <person name="Xu P."/>
            <person name="Storey K.B."/>
            <person name="Huan P."/>
            <person name="Zhang T."/>
            <person name="Zhou Y."/>
            <person name="Zhang J."/>
            <person name="Lin C."/>
            <person name="Li X."/>
            <person name="Xing L."/>
            <person name="Huo D."/>
            <person name="Sun M."/>
            <person name="Wang L."/>
            <person name="Mercier A."/>
            <person name="Li F."/>
            <person name="Yang H."/>
            <person name="Xiang J."/>
        </authorList>
    </citation>
    <scope>NUCLEOTIDE SEQUENCE [LARGE SCALE GENOMIC DNA]</scope>
    <source>
        <strain evidence="9">Shaxun</strain>
        <tissue evidence="9">Muscle</tissue>
    </source>
</reference>
<evidence type="ECO:0000259" key="8">
    <source>
        <dbReference type="PROSITE" id="PS50237"/>
    </source>
</evidence>
<evidence type="ECO:0000256" key="4">
    <source>
        <dbReference type="ARBA" id="ARBA00022490"/>
    </source>
</evidence>
<keyword evidence="10" id="KW-1185">Reference proteome</keyword>
<dbReference type="GO" id="GO:0000209">
    <property type="term" value="P:protein polyubiquitination"/>
    <property type="evidence" value="ECO:0007669"/>
    <property type="project" value="InterPro"/>
</dbReference>
<organism evidence="9 10">
    <name type="scientific">Stichopus japonicus</name>
    <name type="common">Sea cucumber</name>
    <dbReference type="NCBI Taxonomy" id="307972"/>
    <lineage>
        <taxon>Eukaryota</taxon>
        <taxon>Metazoa</taxon>
        <taxon>Echinodermata</taxon>
        <taxon>Eleutherozoa</taxon>
        <taxon>Echinozoa</taxon>
        <taxon>Holothuroidea</taxon>
        <taxon>Aspidochirotacea</taxon>
        <taxon>Aspidochirotida</taxon>
        <taxon>Stichopodidae</taxon>
        <taxon>Apostichopus</taxon>
    </lineage>
</organism>
<dbReference type="InterPro" id="IPR000569">
    <property type="entry name" value="HECT_dom"/>
</dbReference>
<evidence type="ECO:0000256" key="5">
    <source>
        <dbReference type="ARBA" id="ARBA00022679"/>
    </source>
</evidence>
<feature type="domain" description="HECT" evidence="8">
    <location>
        <begin position="1"/>
        <end position="212"/>
    </location>
</feature>
<evidence type="ECO:0000256" key="2">
    <source>
        <dbReference type="ARBA" id="ARBA00004496"/>
    </source>
</evidence>
<proteinExistence type="predicted"/>
<dbReference type="InterPro" id="IPR035983">
    <property type="entry name" value="Hect_E3_ubiquitin_ligase"/>
</dbReference>
<dbReference type="STRING" id="307972.A0A2G8KJZ5"/>
<comment type="catalytic activity">
    <reaction evidence="1">
        <text>S-ubiquitinyl-[E2 ubiquitin-conjugating enzyme]-L-cysteine + [acceptor protein]-L-lysine = [E2 ubiquitin-conjugating enzyme]-L-cysteine + N(6)-ubiquitinyl-[acceptor protein]-L-lysine.</text>
        <dbReference type="EC" id="2.3.2.26"/>
    </reaction>
</comment>
<dbReference type="OrthoDB" id="5981550at2759"/>
<name>A0A2G8KJZ5_STIJA</name>
<protein>
    <recommendedName>
        <fullName evidence="3">HECT-type E3 ubiquitin transferase</fullName>
        <ecNumber evidence="3">2.3.2.26</ecNumber>
    </recommendedName>
</protein>
<keyword evidence="6 7" id="KW-0833">Ubl conjugation pathway</keyword>
<dbReference type="GO" id="GO:0005737">
    <property type="term" value="C:cytoplasm"/>
    <property type="evidence" value="ECO:0007669"/>
    <property type="project" value="UniProtKB-SubCell"/>
</dbReference>
<dbReference type="FunFam" id="3.30.2160.10:FF:000004">
    <property type="entry name" value="probable E3 ubiquitin-protein ligase HERC4 isoform X1"/>
    <property type="match status" value="1"/>
</dbReference>
<comment type="subcellular location">
    <subcellularLocation>
        <location evidence="2">Cytoplasm</location>
    </subcellularLocation>
</comment>
<evidence type="ECO:0000256" key="7">
    <source>
        <dbReference type="PROSITE-ProRule" id="PRU00104"/>
    </source>
</evidence>
<dbReference type="PROSITE" id="PS50237">
    <property type="entry name" value="HECT"/>
    <property type="match status" value="1"/>
</dbReference>
<comment type="caution">
    <text evidence="9">The sequence shown here is derived from an EMBL/GenBank/DDBJ whole genome shotgun (WGS) entry which is preliminary data.</text>
</comment>
<evidence type="ECO:0000256" key="1">
    <source>
        <dbReference type="ARBA" id="ARBA00000885"/>
    </source>
</evidence>
<dbReference type="FunFam" id="3.30.2410.10:FF:000003">
    <property type="entry name" value="probable E3 ubiquitin-protein ligase HERC4 isoform X1"/>
    <property type="match status" value="1"/>
</dbReference>